<dbReference type="InterPro" id="IPR008972">
    <property type="entry name" value="Cupredoxin"/>
</dbReference>
<dbReference type="GO" id="GO:0005886">
    <property type="term" value="C:plasma membrane"/>
    <property type="evidence" value="ECO:0007669"/>
    <property type="project" value="TreeGrafter"/>
</dbReference>
<dbReference type="InterPro" id="IPR045087">
    <property type="entry name" value="Cu-oxidase_fam"/>
</dbReference>
<dbReference type="InterPro" id="IPR002355">
    <property type="entry name" value="Cu_oxidase_Cu_BS"/>
</dbReference>
<feature type="domain" description="Plastocyanin-like" evidence="2">
    <location>
        <begin position="75"/>
        <end position="207"/>
    </location>
</feature>
<dbReference type="GO" id="GO:0016491">
    <property type="term" value="F:oxidoreductase activity"/>
    <property type="evidence" value="ECO:0007669"/>
    <property type="project" value="InterPro"/>
</dbReference>
<dbReference type="Pfam" id="PF07731">
    <property type="entry name" value="Cu-oxidase_2"/>
    <property type="match status" value="1"/>
</dbReference>
<dbReference type="AlphaFoldDB" id="A0AAV7J2F5"/>
<dbReference type="PROSITE" id="PS00080">
    <property type="entry name" value="MULTICOPPER_OXIDASE2"/>
    <property type="match status" value="1"/>
</dbReference>
<evidence type="ECO:0000259" key="2">
    <source>
        <dbReference type="Pfam" id="PF07731"/>
    </source>
</evidence>
<comment type="caution">
    <text evidence="3">The sequence shown here is derived from an EMBL/GenBank/DDBJ whole genome shotgun (WGS) entry which is preliminary data.</text>
</comment>
<proteinExistence type="predicted"/>
<dbReference type="CDD" id="cd13905">
    <property type="entry name" value="CuRO_3_tcLLC2_insect_like"/>
    <property type="match status" value="1"/>
</dbReference>
<dbReference type="GO" id="GO:0006826">
    <property type="term" value="P:iron ion transport"/>
    <property type="evidence" value="ECO:0007669"/>
    <property type="project" value="TreeGrafter"/>
</dbReference>
<dbReference type="EMBL" id="JAHXZJ010000374">
    <property type="protein sequence ID" value="KAH0561521.1"/>
    <property type="molecule type" value="Genomic_DNA"/>
</dbReference>
<protein>
    <recommendedName>
        <fullName evidence="2">Plastocyanin-like domain-containing protein</fullName>
    </recommendedName>
</protein>
<dbReference type="PANTHER" id="PTHR11709:SF232">
    <property type="entry name" value="STRAW, ISOFORM G"/>
    <property type="match status" value="1"/>
</dbReference>
<keyword evidence="4" id="KW-1185">Reference proteome</keyword>
<keyword evidence="1" id="KW-0479">Metal-binding</keyword>
<reference evidence="3 4" key="1">
    <citation type="journal article" date="2021" name="J. Hered.">
        <title>A chromosome-level genome assembly of the parasitoid wasp, Cotesia glomerata (Hymenoptera: Braconidae).</title>
        <authorList>
            <person name="Pinto B.J."/>
            <person name="Weis J.J."/>
            <person name="Gamble T."/>
            <person name="Ode P.J."/>
            <person name="Paul R."/>
            <person name="Zaspel J.M."/>
        </authorList>
    </citation>
    <scope>NUCLEOTIDE SEQUENCE [LARGE SCALE GENOMIC DNA]</scope>
    <source>
        <strain evidence="3">CgM1</strain>
    </source>
</reference>
<evidence type="ECO:0000313" key="3">
    <source>
        <dbReference type="EMBL" id="KAH0561521.1"/>
    </source>
</evidence>
<name>A0AAV7J2F5_COTGL</name>
<organism evidence="3 4">
    <name type="scientific">Cotesia glomerata</name>
    <name type="common">Lepidopteran parasitic wasp</name>
    <name type="synonym">Apanteles glomeratus</name>
    <dbReference type="NCBI Taxonomy" id="32391"/>
    <lineage>
        <taxon>Eukaryota</taxon>
        <taxon>Metazoa</taxon>
        <taxon>Ecdysozoa</taxon>
        <taxon>Arthropoda</taxon>
        <taxon>Hexapoda</taxon>
        <taxon>Insecta</taxon>
        <taxon>Pterygota</taxon>
        <taxon>Neoptera</taxon>
        <taxon>Endopterygota</taxon>
        <taxon>Hymenoptera</taxon>
        <taxon>Apocrita</taxon>
        <taxon>Ichneumonoidea</taxon>
        <taxon>Braconidae</taxon>
        <taxon>Microgastrinae</taxon>
        <taxon>Cotesia</taxon>
    </lineage>
</organism>
<dbReference type="Proteomes" id="UP000826195">
    <property type="component" value="Unassembled WGS sequence"/>
</dbReference>
<dbReference type="Gene3D" id="2.60.40.420">
    <property type="entry name" value="Cupredoxins - blue copper proteins"/>
    <property type="match status" value="1"/>
</dbReference>
<evidence type="ECO:0000313" key="4">
    <source>
        <dbReference type="Proteomes" id="UP000826195"/>
    </source>
</evidence>
<dbReference type="InterPro" id="IPR011706">
    <property type="entry name" value="Cu-oxidase_C"/>
</dbReference>
<dbReference type="PANTHER" id="PTHR11709">
    <property type="entry name" value="MULTI-COPPER OXIDASE"/>
    <property type="match status" value="1"/>
</dbReference>
<dbReference type="GO" id="GO:0005507">
    <property type="term" value="F:copper ion binding"/>
    <property type="evidence" value="ECO:0007669"/>
    <property type="project" value="InterPro"/>
</dbReference>
<gene>
    <name evidence="3" type="ORF">KQX54_017390</name>
</gene>
<accession>A0AAV7J2F5</accession>
<sequence>MFLAFGFHNYKVNTSTLDVLFHSDPQDYPVFFMGPGETPVANIINNITFKSPRAPPLTEPEGQEYFCENTDYCKSESNADKLRPCSCTHVKNIPLDSIVEVVIYDQARMPILSHPFHLHGTNFHVLDIGSLPEQPALTMDDIEKVVSKHRERLVNKSYDKPSAKDSVLVPQGGWVIFRFRADNPGYWAFHCHFELHSITGMQVVVHIGSESDLPPTPPGFPRCGSFKPDICPTQ</sequence>
<evidence type="ECO:0000256" key="1">
    <source>
        <dbReference type="ARBA" id="ARBA00022723"/>
    </source>
</evidence>
<dbReference type="SUPFAM" id="SSF49503">
    <property type="entry name" value="Cupredoxins"/>
    <property type="match status" value="1"/>
</dbReference>